<dbReference type="AlphaFoldDB" id="A0A0N1II71"/>
<evidence type="ECO:0000313" key="1">
    <source>
        <dbReference type="EMBL" id="KPJ21423.1"/>
    </source>
</evidence>
<organism evidence="1 2">
    <name type="scientific">Papilio machaon</name>
    <name type="common">Old World swallowtail butterfly</name>
    <dbReference type="NCBI Taxonomy" id="76193"/>
    <lineage>
        <taxon>Eukaryota</taxon>
        <taxon>Metazoa</taxon>
        <taxon>Ecdysozoa</taxon>
        <taxon>Arthropoda</taxon>
        <taxon>Hexapoda</taxon>
        <taxon>Insecta</taxon>
        <taxon>Pterygota</taxon>
        <taxon>Neoptera</taxon>
        <taxon>Endopterygota</taxon>
        <taxon>Lepidoptera</taxon>
        <taxon>Glossata</taxon>
        <taxon>Ditrysia</taxon>
        <taxon>Papilionoidea</taxon>
        <taxon>Papilionidae</taxon>
        <taxon>Papilioninae</taxon>
        <taxon>Papilio</taxon>
    </lineage>
</organism>
<keyword evidence="2" id="KW-1185">Reference proteome</keyword>
<comment type="caution">
    <text evidence="1">The sequence shown here is derived from an EMBL/GenBank/DDBJ whole genome shotgun (WGS) entry which is preliminary data.</text>
</comment>
<evidence type="ECO:0000313" key="2">
    <source>
        <dbReference type="Proteomes" id="UP000053240"/>
    </source>
</evidence>
<dbReference type="EMBL" id="LADJ01044508">
    <property type="protein sequence ID" value="KPJ21423.1"/>
    <property type="molecule type" value="Genomic_DNA"/>
</dbReference>
<accession>A0A0N1II71</accession>
<gene>
    <name evidence="1" type="ORF">RR48_01306</name>
</gene>
<proteinExistence type="predicted"/>
<dbReference type="InParanoid" id="A0A0N1II71"/>
<sequence length="102" mass="12030">MMDDLTISLLEDVKRNVTRRNHFDDCLDDTEKYRMELLKDTKVKKNNASSVIYVKPCENNDPSQPCGTKYNFYKRHVSTPFLCSEKIKNPVIVKEEDRIEEN</sequence>
<name>A0A0N1II71_PAPMA</name>
<dbReference type="Proteomes" id="UP000053240">
    <property type="component" value="Unassembled WGS sequence"/>
</dbReference>
<protein>
    <submittedName>
        <fullName evidence="1">Uncharacterized protein</fullName>
    </submittedName>
</protein>
<reference evidence="1 2" key="1">
    <citation type="journal article" date="2015" name="Nat. Commun.">
        <title>Outbred genome sequencing and CRISPR/Cas9 gene editing in butterflies.</title>
        <authorList>
            <person name="Li X."/>
            <person name="Fan D."/>
            <person name="Zhang W."/>
            <person name="Liu G."/>
            <person name="Zhang L."/>
            <person name="Zhao L."/>
            <person name="Fang X."/>
            <person name="Chen L."/>
            <person name="Dong Y."/>
            <person name="Chen Y."/>
            <person name="Ding Y."/>
            <person name="Zhao R."/>
            <person name="Feng M."/>
            <person name="Zhu Y."/>
            <person name="Feng Y."/>
            <person name="Jiang X."/>
            <person name="Zhu D."/>
            <person name="Xiang H."/>
            <person name="Feng X."/>
            <person name="Li S."/>
            <person name="Wang J."/>
            <person name="Zhang G."/>
            <person name="Kronforst M.R."/>
            <person name="Wang W."/>
        </authorList>
    </citation>
    <scope>NUCLEOTIDE SEQUENCE [LARGE SCALE GENOMIC DNA]</scope>
    <source>
        <strain evidence="1">Ya'a_city_454_Pm</strain>
        <tissue evidence="1">Whole body</tissue>
    </source>
</reference>